<reference evidence="1 2" key="1">
    <citation type="submission" date="2018-06" db="EMBL/GenBank/DDBJ databases">
        <authorList>
            <consortium name="Pathogen Informatics"/>
            <person name="Doyle S."/>
        </authorList>
    </citation>
    <scope>NUCLEOTIDE SEQUENCE [LARGE SCALE GENOMIC DNA]</scope>
    <source>
        <strain evidence="1 2">NCTC12123</strain>
    </source>
</reference>
<dbReference type="AlphaFoldDB" id="A0A376FJU8"/>
<organism evidence="1 2">
    <name type="scientific">Enterobacter asburiae</name>
    <dbReference type="NCBI Taxonomy" id="61645"/>
    <lineage>
        <taxon>Bacteria</taxon>
        <taxon>Pseudomonadati</taxon>
        <taxon>Pseudomonadota</taxon>
        <taxon>Gammaproteobacteria</taxon>
        <taxon>Enterobacterales</taxon>
        <taxon>Enterobacteriaceae</taxon>
        <taxon>Enterobacter</taxon>
        <taxon>Enterobacter cloacae complex</taxon>
    </lineage>
</organism>
<dbReference type="EMBL" id="UFYI01000007">
    <property type="protein sequence ID" value="STD25931.1"/>
    <property type="molecule type" value="Genomic_DNA"/>
</dbReference>
<evidence type="ECO:0000313" key="2">
    <source>
        <dbReference type="Proteomes" id="UP000255163"/>
    </source>
</evidence>
<name>A0A376FJU8_ENTAS</name>
<dbReference type="Proteomes" id="UP000255163">
    <property type="component" value="Unassembled WGS sequence"/>
</dbReference>
<evidence type="ECO:0000313" key="1">
    <source>
        <dbReference type="EMBL" id="STD25931.1"/>
    </source>
</evidence>
<protein>
    <submittedName>
        <fullName evidence="1">Uncharacterized protein</fullName>
    </submittedName>
</protein>
<sequence length="59" mass="6656">MILGFVENLRDQLAVFQVIGGKRRFIFIKAPVDLVHSVPGVVDGFTLAKQLLRDRFQGE</sequence>
<gene>
    <name evidence="1" type="ORF">NCTC12123_05322</name>
</gene>
<proteinExistence type="predicted"/>
<accession>A0A376FJU8</accession>